<feature type="region of interest" description="Disordered" evidence="2">
    <location>
        <begin position="170"/>
        <end position="223"/>
    </location>
</feature>
<dbReference type="EMBL" id="AGUE01000140">
    <property type="protein sequence ID" value="EHK98654.1"/>
    <property type="molecule type" value="Genomic_DNA"/>
</dbReference>
<dbReference type="OrthoDB" id="303107at2759"/>
<organism evidence="3 4">
    <name type="scientific">Glarea lozoyensis (strain ATCC 74030 / MF5533)</name>
    <dbReference type="NCBI Taxonomy" id="1104152"/>
    <lineage>
        <taxon>Eukaryota</taxon>
        <taxon>Fungi</taxon>
        <taxon>Dikarya</taxon>
        <taxon>Ascomycota</taxon>
        <taxon>Pezizomycotina</taxon>
        <taxon>Leotiomycetes</taxon>
        <taxon>Helotiales</taxon>
        <taxon>Helotiaceae</taxon>
        <taxon>Glarea</taxon>
    </lineage>
</organism>
<keyword evidence="1" id="KW-0175">Coiled coil</keyword>
<sequence length="444" mass="51884">MVSSRKRGRQEMEAVEPTPEPPKEITMLDRIRNMWEFAALTQYIFTFGRAVKIDENLDTEDLRTFTSPISRIYLTATSPEIFDEYTRRQYVARAPERNPFGVEEEPAKFLDFDTFTKIRVLQQLTQWTMVNPDRIRDRMEEKKDTEQAVWRIEPFGWDSEDRTYILLDDNRLYRQTEPPPPPAPTPKPKKNSKKAKAAQRASKRRKVAEAVESETEAADESMVGETVGEIKEDDGLGGMKWECIAVSYQDYTSFLATIEKSRDPNEKILWKRLSEDVLPILEKQEEARQRKAAQKARELQNLEKLATAKRSSRIAGKMEMQKHEEETREAERKRLAELSMAKKEQEKWLKLEKERESRMVTREQRLKEREARRILHEEELANLSEDSKKIDAGAGRLSERHLKAEIEKKKQALEELAEEEDWIFDCICGAYGQIDDGTHINALE</sequence>
<dbReference type="GO" id="GO:0006355">
    <property type="term" value="P:regulation of DNA-templated transcription"/>
    <property type="evidence" value="ECO:0007669"/>
    <property type="project" value="InterPro"/>
</dbReference>
<keyword evidence="4" id="KW-1185">Reference proteome</keyword>
<feature type="coiled-coil region" evidence="1">
    <location>
        <begin position="366"/>
        <end position="419"/>
    </location>
</feature>
<evidence type="ECO:0000256" key="2">
    <source>
        <dbReference type="SAM" id="MobiDB-lite"/>
    </source>
</evidence>
<dbReference type="HOGENOM" id="CLU_015602_2_0_1"/>
<evidence type="ECO:0008006" key="5">
    <source>
        <dbReference type="Google" id="ProtNLM"/>
    </source>
</evidence>
<accession>H0ES62</accession>
<dbReference type="InterPro" id="IPR028938">
    <property type="entry name" value="Rsf1-like"/>
</dbReference>
<dbReference type="PANTHER" id="PTHR14296:SF3">
    <property type="entry name" value="DIKAR, ISOFORM F"/>
    <property type="match status" value="1"/>
</dbReference>
<evidence type="ECO:0000256" key="1">
    <source>
        <dbReference type="SAM" id="Coils"/>
    </source>
</evidence>
<dbReference type="Proteomes" id="UP000005446">
    <property type="component" value="Unassembled WGS sequence"/>
</dbReference>
<name>H0ES62_GLAL7</name>
<dbReference type="AlphaFoldDB" id="H0ES62"/>
<feature type="compositionally biased region" description="Pro residues" evidence="2">
    <location>
        <begin position="177"/>
        <end position="186"/>
    </location>
</feature>
<evidence type="ECO:0000313" key="4">
    <source>
        <dbReference type="Proteomes" id="UP000005446"/>
    </source>
</evidence>
<proteinExistence type="predicted"/>
<feature type="region of interest" description="Disordered" evidence="2">
    <location>
        <begin position="1"/>
        <end position="23"/>
    </location>
</feature>
<dbReference type="GO" id="GO:0031213">
    <property type="term" value="C:RSF complex"/>
    <property type="evidence" value="ECO:0007669"/>
    <property type="project" value="InterPro"/>
</dbReference>
<dbReference type="PANTHER" id="PTHR14296">
    <property type="entry name" value="REMODELING AND SPACING FACTOR 1"/>
    <property type="match status" value="1"/>
</dbReference>
<feature type="compositionally biased region" description="Basic residues" evidence="2">
    <location>
        <begin position="187"/>
        <end position="206"/>
    </location>
</feature>
<protein>
    <recommendedName>
        <fullName evidence="5">Reticulocyte-binding protein 2 like protein a</fullName>
    </recommendedName>
</protein>
<comment type="caution">
    <text evidence="3">The sequence shown here is derived from an EMBL/GenBank/DDBJ whole genome shotgun (WGS) entry which is preliminary data.</text>
</comment>
<gene>
    <name evidence="3" type="ORF">M7I_5539</name>
</gene>
<reference evidence="3 4" key="1">
    <citation type="journal article" date="2012" name="Eukaryot. Cell">
        <title>Genome sequence of the fungus Glarea lozoyensis: the first genome sequence of a species from the Helotiaceae family.</title>
        <authorList>
            <person name="Youssar L."/>
            <person name="Gruening B.A."/>
            <person name="Erxleben A."/>
            <person name="Guenther S."/>
            <person name="Huettel W."/>
        </authorList>
    </citation>
    <scope>NUCLEOTIDE SEQUENCE [LARGE SCALE GENOMIC DNA]</scope>
    <source>
        <strain evidence="4">ATCC 74030 / MF5533</strain>
    </source>
</reference>
<dbReference type="InParanoid" id="H0ES62"/>
<evidence type="ECO:0000313" key="3">
    <source>
        <dbReference type="EMBL" id="EHK98654.1"/>
    </source>
</evidence>